<keyword evidence="7 12" id="KW-1133">Transmembrane helix</keyword>
<dbReference type="NCBIfam" id="TIGR00967">
    <property type="entry name" value="3a0501s007"/>
    <property type="match status" value="1"/>
</dbReference>
<sequence>MYSTSISSKDQSGFCFFTVSSFCQVMGFLHYLKPFISLIPEIEAPVKKVPFKERAIYTVITLVIFLVCCQVPLYGIMSSDSADPFFWMRAILASNRGTLMELGISPIVTSGMIMQLLAGAKLLEVDQSNADERALFSGAQRLFGLIITVGQAIIYVATGLYGPVGELGFFVCFMLVLQLLIAGLIVMLLDELLQKGYGLGSGISLFIATNVCESIIWRSFSPTTVNTGRGTEFEGAVIGFFHLLATRSDKFKALREAFFRQNLPNLTNLFATVAVFLIVIYFQGFRVDVPVVSRNAPGVVQTYSIKLFYTSNMPIILQSALVQNLFIISQLLWFKLSHTGLGWIIGLLGSWENVAYQGSNRSYPVGGLCYYLSPPNGLTGVVADPLHGMIYIAFILGTCALFSLLWIDLSGASSQDVARQLREQQMFVKGHKDTQESTARQLNRYIPTAAAFGGLCIGALSITADFFGAIGSGTGILMAVTTIYQYYEIMAKEQISMGNLF</sequence>
<dbReference type="InterPro" id="IPR002208">
    <property type="entry name" value="SecY/SEC61-alpha"/>
</dbReference>
<dbReference type="InterPro" id="IPR030659">
    <property type="entry name" value="SecY_CS"/>
</dbReference>
<feature type="transmembrane region" description="Helical" evidence="12">
    <location>
        <begin position="266"/>
        <end position="285"/>
    </location>
</feature>
<dbReference type="PROSITE" id="PS00755">
    <property type="entry name" value="SECY_1"/>
    <property type="match status" value="1"/>
</dbReference>
<evidence type="ECO:0000256" key="6">
    <source>
        <dbReference type="ARBA" id="ARBA00022927"/>
    </source>
</evidence>
<keyword evidence="15" id="KW-1185">Reference proteome</keyword>
<keyword evidence="6 10" id="KW-0653">Protein transport</keyword>
<dbReference type="Gene3D" id="1.10.3370.10">
    <property type="entry name" value="SecY subunit domain"/>
    <property type="match status" value="1"/>
</dbReference>
<keyword evidence="3 10" id="KW-0813">Transport</keyword>
<dbReference type="AlphaFoldDB" id="A0A0D2WVF3"/>
<accession>A0A0D2WVF3</accession>
<evidence type="ECO:0000256" key="9">
    <source>
        <dbReference type="ARBA" id="ARBA00023136"/>
    </source>
</evidence>
<keyword evidence="9 12" id="KW-0472">Membrane</keyword>
<dbReference type="InParanoid" id="A0A0D2WVF3"/>
<gene>
    <name evidence="14" type="ORF">CAOG_007097</name>
</gene>
<feature type="transmembrane region" description="Helical" evidence="12">
    <location>
        <begin position="12"/>
        <end position="32"/>
    </location>
</feature>
<dbReference type="FunCoup" id="A0A0D2WVF3">
    <property type="interactions" value="452"/>
</dbReference>
<dbReference type="Proteomes" id="UP000008743">
    <property type="component" value="Unassembled WGS sequence"/>
</dbReference>
<dbReference type="FunFam" id="1.10.3370.10:FF:000002">
    <property type="entry name" value="Transport Sec61 subunit alpha isoform 2"/>
    <property type="match status" value="1"/>
</dbReference>
<organism evidence="14 15">
    <name type="scientific">Capsaspora owczarzaki (strain ATCC 30864)</name>
    <dbReference type="NCBI Taxonomy" id="595528"/>
    <lineage>
        <taxon>Eukaryota</taxon>
        <taxon>Filasterea</taxon>
        <taxon>Capsaspora</taxon>
    </lineage>
</organism>
<name>A0A0D2WVF3_CAPO3</name>
<feature type="transmembrane region" description="Helical" evidence="12">
    <location>
        <begin position="167"/>
        <end position="189"/>
    </location>
</feature>
<dbReference type="GO" id="GO:0015031">
    <property type="term" value="P:protein transport"/>
    <property type="evidence" value="ECO:0007669"/>
    <property type="project" value="UniProtKB-KW"/>
</dbReference>
<dbReference type="STRING" id="595528.A0A0D2WVF3"/>
<evidence type="ECO:0000256" key="3">
    <source>
        <dbReference type="ARBA" id="ARBA00022448"/>
    </source>
</evidence>
<evidence type="ECO:0000256" key="12">
    <source>
        <dbReference type="SAM" id="Phobius"/>
    </source>
</evidence>
<keyword evidence="8 10" id="KW-0811">Translocation</keyword>
<feature type="transmembrane region" description="Helical" evidence="12">
    <location>
        <begin position="466"/>
        <end position="487"/>
    </location>
</feature>
<evidence type="ECO:0000256" key="7">
    <source>
        <dbReference type="ARBA" id="ARBA00022989"/>
    </source>
</evidence>
<protein>
    <submittedName>
        <fullName evidence="14">Sec61a1 protein</fullName>
    </submittedName>
</protein>
<evidence type="ECO:0000256" key="10">
    <source>
        <dbReference type="RuleBase" id="RU003484"/>
    </source>
</evidence>
<dbReference type="PhylomeDB" id="A0A0D2WVF3"/>
<keyword evidence="5" id="KW-0256">Endoplasmic reticulum</keyword>
<feature type="transmembrane region" description="Helical" evidence="12">
    <location>
        <begin position="55"/>
        <end position="76"/>
    </location>
</feature>
<dbReference type="Pfam" id="PF10559">
    <property type="entry name" value="Plug_translocon"/>
    <property type="match status" value="1"/>
</dbReference>
<evidence type="ECO:0000313" key="15">
    <source>
        <dbReference type="Proteomes" id="UP000008743"/>
    </source>
</evidence>
<dbReference type="InterPro" id="IPR019561">
    <property type="entry name" value="Translocon_Sec61/SecY_plug_dom"/>
</dbReference>
<feature type="transmembrane region" description="Helical" evidence="12">
    <location>
        <begin position="196"/>
        <end position="217"/>
    </location>
</feature>
<reference evidence="15" key="1">
    <citation type="submission" date="2011-02" db="EMBL/GenBank/DDBJ databases">
        <title>The Genome Sequence of Capsaspora owczarzaki ATCC 30864.</title>
        <authorList>
            <person name="Russ C."/>
            <person name="Cuomo C."/>
            <person name="Burger G."/>
            <person name="Gray M.W."/>
            <person name="Holland P.W.H."/>
            <person name="King N."/>
            <person name="Lang F.B.F."/>
            <person name="Roger A.J."/>
            <person name="Ruiz-Trillo I."/>
            <person name="Young S.K."/>
            <person name="Zeng Q."/>
            <person name="Gargeya S."/>
            <person name="Alvarado L."/>
            <person name="Berlin A."/>
            <person name="Chapman S.B."/>
            <person name="Chen Z."/>
            <person name="Freedman E."/>
            <person name="Gellesch M."/>
            <person name="Goldberg J."/>
            <person name="Griggs A."/>
            <person name="Gujja S."/>
            <person name="Heilman E."/>
            <person name="Heiman D."/>
            <person name="Howarth C."/>
            <person name="Mehta T."/>
            <person name="Neiman D."/>
            <person name="Pearson M."/>
            <person name="Roberts A."/>
            <person name="Saif S."/>
            <person name="Shea T."/>
            <person name="Shenoy N."/>
            <person name="Sisk P."/>
            <person name="Stolte C."/>
            <person name="Sykes S."/>
            <person name="White J."/>
            <person name="Yandava C."/>
            <person name="Haas B."/>
            <person name="Nusbaum C."/>
            <person name="Birren B."/>
        </authorList>
    </citation>
    <scope>NUCLEOTIDE SEQUENCE</scope>
    <source>
        <strain evidence="15">ATCC 30864</strain>
    </source>
</reference>
<evidence type="ECO:0000256" key="4">
    <source>
        <dbReference type="ARBA" id="ARBA00022692"/>
    </source>
</evidence>
<dbReference type="OrthoDB" id="420669at2759"/>
<evidence type="ECO:0000256" key="11">
    <source>
        <dbReference type="RuleBase" id="RU004349"/>
    </source>
</evidence>
<comment type="subcellular location">
    <subcellularLocation>
        <location evidence="1">Endoplasmic reticulum membrane</location>
        <topology evidence="1">Multi-pass membrane protein</topology>
    </subcellularLocation>
    <subcellularLocation>
        <location evidence="10">Membrane</location>
        <topology evidence="10">Multi-pass membrane protein</topology>
    </subcellularLocation>
</comment>
<dbReference type="GO" id="GO:0005789">
    <property type="term" value="C:endoplasmic reticulum membrane"/>
    <property type="evidence" value="ECO:0007669"/>
    <property type="project" value="UniProtKB-SubCell"/>
</dbReference>
<evidence type="ECO:0000259" key="13">
    <source>
        <dbReference type="Pfam" id="PF10559"/>
    </source>
</evidence>
<keyword evidence="4 10" id="KW-0812">Transmembrane</keyword>
<evidence type="ECO:0000256" key="2">
    <source>
        <dbReference type="ARBA" id="ARBA00005751"/>
    </source>
</evidence>
<evidence type="ECO:0000313" key="14">
    <source>
        <dbReference type="EMBL" id="KJE96835.1"/>
    </source>
</evidence>
<comment type="similarity">
    <text evidence="2 11">Belongs to the SecY/SEC61-alpha family.</text>
</comment>
<dbReference type="eggNOG" id="KOG1373">
    <property type="taxonomic scope" value="Eukaryota"/>
</dbReference>
<feature type="transmembrane region" description="Helical" evidence="12">
    <location>
        <begin position="442"/>
        <end position="460"/>
    </location>
</feature>
<feature type="transmembrane region" description="Helical" evidence="12">
    <location>
        <begin position="142"/>
        <end position="161"/>
    </location>
</feature>
<dbReference type="Pfam" id="PF00344">
    <property type="entry name" value="SecY"/>
    <property type="match status" value="1"/>
</dbReference>
<dbReference type="InterPro" id="IPR023201">
    <property type="entry name" value="SecY_dom_sf"/>
</dbReference>
<evidence type="ECO:0000256" key="8">
    <source>
        <dbReference type="ARBA" id="ARBA00023010"/>
    </source>
</evidence>
<dbReference type="PANTHER" id="PTHR10906">
    <property type="entry name" value="SECY/SEC61-ALPHA FAMILY MEMBER"/>
    <property type="match status" value="1"/>
</dbReference>
<feature type="transmembrane region" description="Helical" evidence="12">
    <location>
        <begin position="388"/>
        <end position="407"/>
    </location>
</feature>
<dbReference type="SUPFAM" id="SSF103491">
    <property type="entry name" value="Preprotein translocase SecY subunit"/>
    <property type="match status" value="1"/>
</dbReference>
<dbReference type="EMBL" id="KE346372">
    <property type="protein sequence ID" value="KJE96835.1"/>
    <property type="molecule type" value="Genomic_DNA"/>
</dbReference>
<feature type="domain" description="Translocon Sec61/SecY plug" evidence="13">
    <location>
        <begin position="63"/>
        <end position="97"/>
    </location>
</feature>
<proteinExistence type="inferred from homology"/>
<dbReference type="NCBIfam" id="NF006341">
    <property type="entry name" value="PRK08568.1-5"/>
    <property type="match status" value="1"/>
</dbReference>
<evidence type="ECO:0000256" key="1">
    <source>
        <dbReference type="ARBA" id="ARBA00004477"/>
    </source>
</evidence>
<dbReference type="PROSITE" id="PS00756">
    <property type="entry name" value="SECY_2"/>
    <property type="match status" value="1"/>
</dbReference>
<evidence type="ECO:0000256" key="5">
    <source>
        <dbReference type="ARBA" id="ARBA00022824"/>
    </source>
</evidence>
<dbReference type="PIRSF" id="PIRSF004557">
    <property type="entry name" value="SecY"/>
    <property type="match status" value="1"/>
</dbReference>